<reference evidence="1 2" key="1">
    <citation type="submission" date="2013-03" db="EMBL/GenBank/DDBJ databases">
        <title>Assembly of a new bacterial strain Brevibacillus borstelensis AK1.</title>
        <authorList>
            <person name="Rajan I."/>
            <person name="PoliReddy D."/>
            <person name="Sugumar T."/>
            <person name="Rathinam K."/>
            <person name="Alqarawi S."/>
            <person name="Khalil A.B."/>
            <person name="Sivakumar N."/>
        </authorList>
    </citation>
    <scope>NUCLEOTIDE SEQUENCE [LARGE SCALE GENOMIC DNA]</scope>
    <source>
        <strain evidence="1 2">AK1</strain>
    </source>
</reference>
<keyword evidence="2" id="KW-1185">Reference proteome</keyword>
<dbReference type="InterPro" id="IPR002816">
    <property type="entry name" value="TraB/PrgY/GumN_fam"/>
</dbReference>
<evidence type="ECO:0000313" key="2">
    <source>
        <dbReference type="Proteomes" id="UP000012081"/>
    </source>
</evidence>
<dbReference type="RefSeq" id="WP_003390298.1">
    <property type="nucleotide sequence ID" value="NZ_APBN01000010.1"/>
</dbReference>
<dbReference type="Pfam" id="PF01963">
    <property type="entry name" value="TraB_PrgY_gumN"/>
    <property type="match status" value="1"/>
</dbReference>
<evidence type="ECO:0000313" key="1">
    <source>
        <dbReference type="EMBL" id="EMT51114.1"/>
    </source>
</evidence>
<proteinExistence type="predicted"/>
<name>M8D4D9_9BACL</name>
<accession>M8D4D9</accession>
<dbReference type="EMBL" id="APBN01000010">
    <property type="protein sequence ID" value="EMT51114.1"/>
    <property type="molecule type" value="Genomic_DNA"/>
</dbReference>
<dbReference type="PATRIC" id="fig|1300222.3.peg.4072"/>
<sequence>MFGERDTNMAVKLATFLEQGGKSTAFVVIGAGHFVFENMVIDQLKQEGYYVEFIR</sequence>
<evidence type="ECO:0008006" key="3">
    <source>
        <dbReference type="Google" id="ProtNLM"/>
    </source>
</evidence>
<dbReference type="STRING" id="1300222.I532_19397"/>
<dbReference type="AlphaFoldDB" id="M8D4D9"/>
<dbReference type="Proteomes" id="UP000012081">
    <property type="component" value="Unassembled WGS sequence"/>
</dbReference>
<organism evidence="1 2">
    <name type="scientific">Brevibacillus borstelensis AK1</name>
    <dbReference type="NCBI Taxonomy" id="1300222"/>
    <lineage>
        <taxon>Bacteria</taxon>
        <taxon>Bacillati</taxon>
        <taxon>Bacillota</taxon>
        <taxon>Bacilli</taxon>
        <taxon>Bacillales</taxon>
        <taxon>Paenibacillaceae</taxon>
        <taxon>Brevibacillus</taxon>
    </lineage>
</organism>
<comment type="caution">
    <text evidence="1">The sequence shown here is derived from an EMBL/GenBank/DDBJ whole genome shotgun (WGS) entry which is preliminary data.</text>
</comment>
<protein>
    <recommendedName>
        <fullName evidence="3">GumN family protein</fullName>
    </recommendedName>
</protein>
<gene>
    <name evidence="1" type="ORF">I532_19397</name>
</gene>